<organism evidence="1 2">
    <name type="scientific">Bauhinia variegata</name>
    <name type="common">Purple orchid tree</name>
    <name type="synonym">Phanera variegata</name>
    <dbReference type="NCBI Taxonomy" id="167791"/>
    <lineage>
        <taxon>Eukaryota</taxon>
        <taxon>Viridiplantae</taxon>
        <taxon>Streptophyta</taxon>
        <taxon>Embryophyta</taxon>
        <taxon>Tracheophyta</taxon>
        <taxon>Spermatophyta</taxon>
        <taxon>Magnoliopsida</taxon>
        <taxon>eudicotyledons</taxon>
        <taxon>Gunneridae</taxon>
        <taxon>Pentapetalae</taxon>
        <taxon>rosids</taxon>
        <taxon>fabids</taxon>
        <taxon>Fabales</taxon>
        <taxon>Fabaceae</taxon>
        <taxon>Cercidoideae</taxon>
        <taxon>Cercideae</taxon>
        <taxon>Bauhiniinae</taxon>
        <taxon>Bauhinia</taxon>
    </lineage>
</organism>
<dbReference type="EMBL" id="CM039428">
    <property type="protein sequence ID" value="KAI4350647.1"/>
    <property type="molecule type" value="Genomic_DNA"/>
</dbReference>
<dbReference type="Proteomes" id="UP000828941">
    <property type="component" value="Chromosome 3"/>
</dbReference>
<proteinExistence type="predicted"/>
<reference evidence="1 2" key="1">
    <citation type="journal article" date="2022" name="DNA Res.">
        <title>Chromosomal-level genome assembly of the orchid tree Bauhinia variegata (Leguminosae; Cercidoideae) supports the allotetraploid origin hypothesis of Bauhinia.</title>
        <authorList>
            <person name="Zhong Y."/>
            <person name="Chen Y."/>
            <person name="Zheng D."/>
            <person name="Pang J."/>
            <person name="Liu Y."/>
            <person name="Luo S."/>
            <person name="Meng S."/>
            <person name="Qian L."/>
            <person name="Wei D."/>
            <person name="Dai S."/>
            <person name="Zhou R."/>
        </authorList>
    </citation>
    <scope>NUCLEOTIDE SEQUENCE [LARGE SCALE GENOMIC DNA]</scope>
    <source>
        <strain evidence="1">BV-YZ2020</strain>
    </source>
</reference>
<comment type="caution">
    <text evidence="1">The sequence shown here is derived from an EMBL/GenBank/DDBJ whole genome shotgun (WGS) entry which is preliminary data.</text>
</comment>
<evidence type="ECO:0000313" key="1">
    <source>
        <dbReference type="EMBL" id="KAI4350647.1"/>
    </source>
</evidence>
<sequence>MGFSKKAQTDTGLESESKKWVIAGIPVRSLKPINTKPWGKENEEDDDEACSTTPTAKECRIPEKLTCPPAPRKRRIIKRHNNINGAVKEFFTPPDLETVFKCRVEKTI</sequence>
<keyword evidence="2" id="KW-1185">Reference proteome</keyword>
<gene>
    <name evidence="1" type="ORF">L6164_005082</name>
</gene>
<name>A0ACB9PPZ1_BAUVA</name>
<evidence type="ECO:0000313" key="2">
    <source>
        <dbReference type="Proteomes" id="UP000828941"/>
    </source>
</evidence>
<protein>
    <submittedName>
        <fullName evidence="1">Uncharacterized protein</fullName>
    </submittedName>
</protein>
<accession>A0ACB9PPZ1</accession>